<reference evidence="14 15" key="1">
    <citation type="submission" date="2018-10" db="EMBL/GenBank/DDBJ databases">
        <title>Isolation, diversity and antifungal activity of actinobacteria from wheat.</title>
        <authorList>
            <person name="Han C."/>
        </authorList>
    </citation>
    <scope>NUCLEOTIDE SEQUENCE [LARGE SCALE GENOMIC DNA]</scope>
    <source>
        <strain evidence="14 15">NEAU-YY56</strain>
    </source>
</reference>
<evidence type="ECO:0000256" key="7">
    <source>
        <dbReference type="HAMAP-Rule" id="MF_01554"/>
    </source>
</evidence>
<feature type="binding site" description="via phosphate group" evidence="7">
    <location>
        <position position="104"/>
    </location>
    <ligand>
        <name>Mg(2+)</name>
        <dbReference type="ChEBI" id="CHEBI:18420"/>
    </ligand>
</feature>
<gene>
    <name evidence="7" type="primary">glmM</name>
    <name evidence="14" type="ORF">EBM89_01305</name>
</gene>
<dbReference type="PROSITE" id="PS00710">
    <property type="entry name" value="PGM_PMM"/>
    <property type="match status" value="1"/>
</dbReference>
<dbReference type="SUPFAM" id="SSF53738">
    <property type="entry name" value="Phosphoglucomutase, first 3 domains"/>
    <property type="match status" value="3"/>
</dbReference>
<feature type="binding site" evidence="7">
    <location>
        <position position="244"/>
    </location>
    <ligand>
        <name>Mg(2+)</name>
        <dbReference type="ChEBI" id="CHEBI:18420"/>
    </ligand>
</feature>
<accession>A0A3M2JQM5</accession>
<proteinExistence type="inferred from homology"/>
<evidence type="ECO:0000313" key="14">
    <source>
        <dbReference type="EMBL" id="RMI14130.1"/>
    </source>
</evidence>
<comment type="function">
    <text evidence="7 9">Catalyzes the conversion of glucosamine-6-phosphate to glucosamine-1-phosphate.</text>
</comment>
<comment type="cofactor">
    <cofactor evidence="7">
        <name>Mg(2+)</name>
        <dbReference type="ChEBI" id="CHEBI:18420"/>
    </cofactor>
    <text evidence="7">Binds 1 Mg(2+) ion per subunit.</text>
</comment>
<dbReference type="FunFam" id="3.40.120.10:FF:000001">
    <property type="entry name" value="Phosphoglucosamine mutase"/>
    <property type="match status" value="1"/>
</dbReference>
<comment type="PTM">
    <text evidence="7">Activated by phosphorylation.</text>
</comment>
<dbReference type="PRINTS" id="PR00509">
    <property type="entry name" value="PGMPMM"/>
</dbReference>
<dbReference type="PANTHER" id="PTHR42946:SF1">
    <property type="entry name" value="PHOSPHOGLUCOMUTASE (ALPHA-D-GLUCOSE-1,6-BISPHOSPHATE-DEPENDENT)"/>
    <property type="match status" value="1"/>
</dbReference>
<name>A0A3M2JQM5_9CELL</name>
<dbReference type="InterPro" id="IPR050060">
    <property type="entry name" value="Phosphoglucosamine_mutase"/>
</dbReference>
<dbReference type="InterPro" id="IPR006352">
    <property type="entry name" value="GlmM_bact"/>
</dbReference>
<dbReference type="InterPro" id="IPR036900">
    <property type="entry name" value="A-D-PHexomutase_C_sf"/>
</dbReference>
<dbReference type="FunFam" id="3.30.310.50:FF:000001">
    <property type="entry name" value="Phosphoglucosamine mutase"/>
    <property type="match status" value="1"/>
</dbReference>
<feature type="domain" description="Alpha-D-phosphohexomutase alpha/beta/alpha" evidence="13">
    <location>
        <begin position="259"/>
        <end position="367"/>
    </location>
</feature>
<dbReference type="InterPro" id="IPR005843">
    <property type="entry name" value="A-D-PHexomutase_C"/>
</dbReference>
<dbReference type="GO" id="GO:0000287">
    <property type="term" value="F:magnesium ion binding"/>
    <property type="evidence" value="ECO:0007669"/>
    <property type="project" value="UniProtKB-UniRule"/>
</dbReference>
<evidence type="ECO:0000256" key="3">
    <source>
        <dbReference type="ARBA" id="ARBA00022723"/>
    </source>
</evidence>
<dbReference type="Proteomes" id="UP000269289">
    <property type="component" value="Unassembled WGS sequence"/>
</dbReference>
<dbReference type="GO" id="GO:0009252">
    <property type="term" value="P:peptidoglycan biosynthetic process"/>
    <property type="evidence" value="ECO:0007669"/>
    <property type="project" value="TreeGrafter"/>
</dbReference>
<dbReference type="InterPro" id="IPR005846">
    <property type="entry name" value="A-D-PHexomutase_a/b/a-III"/>
</dbReference>
<evidence type="ECO:0000256" key="6">
    <source>
        <dbReference type="ARBA" id="ARBA00050364"/>
    </source>
</evidence>
<comment type="similarity">
    <text evidence="1 7 8">Belongs to the phosphohexose mutase family.</text>
</comment>
<organism evidence="14 15">
    <name type="scientific">Cellulomonas triticagri</name>
    <dbReference type="NCBI Taxonomy" id="2483352"/>
    <lineage>
        <taxon>Bacteria</taxon>
        <taxon>Bacillati</taxon>
        <taxon>Actinomycetota</taxon>
        <taxon>Actinomycetes</taxon>
        <taxon>Micrococcales</taxon>
        <taxon>Cellulomonadaceae</taxon>
        <taxon>Cellulomonas</taxon>
    </lineage>
</organism>
<dbReference type="InterPro" id="IPR016066">
    <property type="entry name" value="A-D-PHexomutase_CS"/>
</dbReference>
<dbReference type="Pfam" id="PF00408">
    <property type="entry name" value="PGM_PMM_IV"/>
    <property type="match status" value="1"/>
</dbReference>
<dbReference type="InterPro" id="IPR005845">
    <property type="entry name" value="A-D-PHexomutase_a/b/a-II"/>
</dbReference>
<dbReference type="FunFam" id="3.40.120.10:FF:000003">
    <property type="entry name" value="Phosphoglucosamine mutase"/>
    <property type="match status" value="1"/>
</dbReference>
<keyword evidence="15" id="KW-1185">Reference proteome</keyword>
<dbReference type="PANTHER" id="PTHR42946">
    <property type="entry name" value="PHOSPHOHEXOSE MUTASE"/>
    <property type="match status" value="1"/>
</dbReference>
<keyword evidence="4 7" id="KW-0460">Magnesium</keyword>
<evidence type="ECO:0000259" key="12">
    <source>
        <dbReference type="Pfam" id="PF02879"/>
    </source>
</evidence>
<evidence type="ECO:0000259" key="10">
    <source>
        <dbReference type="Pfam" id="PF00408"/>
    </source>
</evidence>
<comment type="catalytic activity">
    <reaction evidence="6 7 9">
        <text>alpha-D-glucosamine 1-phosphate = D-glucosamine 6-phosphate</text>
        <dbReference type="Rhea" id="RHEA:23424"/>
        <dbReference type="ChEBI" id="CHEBI:58516"/>
        <dbReference type="ChEBI" id="CHEBI:58725"/>
        <dbReference type="EC" id="5.4.2.10"/>
    </reaction>
</comment>
<dbReference type="InterPro" id="IPR005844">
    <property type="entry name" value="A-D-PHexomutase_a/b/a-I"/>
</dbReference>
<dbReference type="GO" id="GO:0005829">
    <property type="term" value="C:cytosol"/>
    <property type="evidence" value="ECO:0007669"/>
    <property type="project" value="TreeGrafter"/>
</dbReference>
<dbReference type="GO" id="GO:0004615">
    <property type="term" value="F:phosphomannomutase activity"/>
    <property type="evidence" value="ECO:0007669"/>
    <property type="project" value="TreeGrafter"/>
</dbReference>
<evidence type="ECO:0000259" key="13">
    <source>
        <dbReference type="Pfam" id="PF02880"/>
    </source>
</evidence>
<dbReference type="SUPFAM" id="SSF55957">
    <property type="entry name" value="Phosphoglucomutase, C-terminal domain"/>
    <property type="match status" value="1"/>
</dbReference>
<evidence type="ECO:0000256" key="9">
    <source>
        <dbReference type="RuleBase" id="RU004327"/>
    </source>
</evidence>
<evidence type="ECO:0000256" key="5">
    <source>
        <dbReference type="ARBA" id="ARBA00023235"/>
    </source>
</evidence>
<dbReference type="GO" id="GO:0008966">
    <property type="term" value="F:phosphoglucosamine mutase activity"/>
    <property type="evidence" value="ECO:0007669"/>
    <property type="project" value="UniProtKB-UniRule"/>
</dbReference>
<evidence type="ECO:0000256" key="4">
    <source>
        <dbReference type="ARBA" id="ARBA00022842"/>
    </source>
</evidence>
<dbReference type="Gene3D" id="3.30.310.50">
    <property type="entry name" value="Alpha-D-phosphohexomutase, C-terminal domain"/>
    <property type="match status" value="1"/>
</dbReference>
<evidence type="ECO:0000259" key="11">
    <source>
        <dbReference type="Pfam" id="PF02878"/>
    </source>
</evidence>
<feature type="active site" description="Phosphoserine intermediate" evidence="7">
    <location>
        <position position="104"/>
    </location>
</feature>
<keyword evidence="2 7" id="KW-0597">Phosphoprotein</keyword>
<dbReference type="Pfam" id="PF02880">
    <property type="entry name" value="PGM_PMM_III"/>
    <property type="match status" value="1"/>
</dbReference>
<dbReference type="AlphaFoldDB" id="A0A3M2JQM5"/>
<dbReference type="RefSeq" id="WP_122147659.1">
    <property type="nucleotide sequence ID" value="NZ_RFFI01000004.1"/>
</dbReference>
<dbReference type="InterPro" id="IPR016055">
    <property type="entry name" value="A-D-PHexomutase_a/b/a-I/II/III"/>
</dbReference>
<protein>
    <recommendedName>
        <fullName evidence="7 9">Phosphoglucosamine mutase</fullName>
        <ecNumber evidence="7 9">5.4.2.10</ecNumber>
    </recommendedName>
</protein>
<dbReference type="NCBIfam" id="TIGR01455">
    <property type="entry name" value="glmM"/>
    <property type="match status" value="1"/>
</dbReference>
<evidence type="ECO:0000313" key="15">
    <source>
        <dbReference type="Proteomes" id="UP000269289"/>
    </source>
</evidence>
<keyword evidence="3 7" id="KW-0479">Metal-binding</keyword>
<dbReference type="InterPro" id="IPR005841">
    <property type="entry name" value="Alpha-D-phosphohexomutase_SF"/>
</dbReference>
<feature type="domain" description="Alpha-D-phosphohexomutase C-terminal" evidence="10">
    <location>
        <begin position="375"/>
        <end position="440"/>
    </location>
</feature>
<feature type="binding site" evidence="7">
    <location>
        <position position="246"/>
    </location>
    <ligand>
        <name>Mg(2+)</name>
        <dbReference type="ChEBI" id="CHEBI:18420"/>
    </ligand>
</feature>
<dbReference type="EC" id="5.4.2.10" evidence="7 9"/>
<evidence type="ECO:0000256" key="2">
    <source>
        <dbReference type="ARBA" id="ARBA00022553"/>
    </source>
</evidence>
<dbReference type="GO" id="GO:0005975">
    <property type="term" value="P:carbohydrate metabolic process"/>
    <property type="evidence" value="ECO:0007669"/>
    <property type="project" value="InterPro"/>
</dbReference>
<dbReference type="EMBL" id="RFFI01000004">
    <property type="protein sequence ID" value="RMI14130.1"/>
    <property type="molecule type" value="Genomic_DNA"/>
</dbReference>
<dbReference type="OrthoDB" id="9803322at2"/>
<dbReference type="Gene3D" id="3.40.120.10">
    <property type="entry name" value="Alpha-D-Glucose-1,6-Bisphosphate, subunit A, domain 3"/>
    <property type="match status" value="3"/>
</dbReference>
<evidence type="ECO:0000256" key="1">
    <source>
        <dbReference type="ARBA" id="ARBA00010231"/>
    </source>
</evidence>
<feature type="domain" description="Alpha-D-phosphohexomutase alpha/beta/alpha" evidence="11">
    <location>
        <begin position="3"/>
        <end position="137"/>
    </location>
</feature>
<dbReference type="HAMAP" id="MF_01554_B">
    <property type="entry name" value="GlmM_B"/>
    <property type="match status" value="1"/>
</dbReference>
<dbReference type="GO" id="GO:0006048">
    <property type="term" value="P:UDP-N-acetylglucosamine biosynthetic process"/>
    <property type="evidence" value="ECO:0007669"/>
    <property type="project" value="TreeGrafter"/>
</dbReference>
<dbReference type="Pfam" id="PF02878">
    <property type="entry name" value="PGM_PMM_I"/>
    <property type="match status" value="1"/>
</dbReference>
<comment type="caution">
    <text evidence="14">The sequence shown here is derived from an EMBL/GenBank/DDBJ whole genome shotgun (WGS) entry which is preliminary data.</text>
</comment>
<feature type="binding site" evidence="7">
    <location>
        <position position="242"/>
    </location>
    <ligand>
        <name>Mg(2+)</name>
        <dbReference type="ChEBI" id="CHEBI:18420"/>
    </ligand>
</feature>
<dbReference type="CDD" id="cd05802">
    <property type="entry name" value="GlmM"/>
    <property type="match status" value="1"/>
</dbReference>
<feature type="domain" description="Alpha-D-phosphohexomutase alpha/beta/alpha" evidence="12">
    <location>
        <begin position="159"/>
        <end position="255"/>
    </location>
</feature>
<dbReference type="Pfam" id="PF02879">
    <property type="entry name" value="PGM_PMM_II"/>
    <property type="match status" value="1"/>
</dbReference>
<evidence type="ECO:0000256" key="8">
    <source>
        <dbReference type="RuleBase" id="RU004326"/>
    </source>
</evidence>
<keyword evidence="5 7" id="KW-0413">Isomerase</keyword>
<feature type="modified residue" description="Phosphoserine" evidence="7">
    <location>
        <position position="104"/>
    </location>
</feature>
<sequence>MGRLFGTDGVRGLANRDVTAELALDLSVAAAHVLGSRGEFAGHRPRAVVGRDPRASGEFLSAAVAAGLASAGVDVLNVGVLPTPAVAHLTAALGVDIGVVLSASHNPMPDNGIKFLARGGHKLDDELEDAIEQRLREDWERPVGAAVGRIRSDTGRAGEQYVEHLVSTLGHDLTGLRVAVDCANGAASEVGPAALREAGADVVVINASPDGRNINEACGSTHPEQLQAAVVASGADLGVAFDGDADRCLAVDHTGALVDGDQIMGVLALDLRERGLLAHDTLVVTVMSNLGLRLAMQAAGVRTVETGVGDRYVLEAMRAGGYNLGGEQSGHVILADHATTGDGALTALQLAARVAATGQKLSELAAVVRRLPQTLINVPGVDKARAGSDEHVAAAVADAEAVLGTTGRVLLRSSGTEPLVRVMVEAATQDDADRVAGGLAEVVRARLAL</sequence>